<evidence type="ECO:0000256" key="2">
    <source>
        <dbReference type="SAM" id="MobiDB-lite"/>
    </source>
</evidence>
<reference evidence="3" key="1">
    <citation type="submission" date="2022-02" db="EMBL/GenBank/DDBJ databases">
        <authorList>
            <person name="Giguere J D."/>
        </authorList>
    </citation>
    <scope>NUCLEOTIDE SEQUENCE</scope>
    <source>
        <strain evidence="3">CCAP 1055/1</strain>
    </source>
</reference>
<dbReference type="Proteomes" id="UP000836788">
    <property type="component" value="Chromosome 3"/>
</dbReference>
<feature type="region of interest" description="Disordered" evidence="2">
    <location>
        <begin position="1"/>
        <end position="47"/>
    </location>
</feature>
<proteinExistence type="predicted"/>
<keyword evidence="1" id="KW-0175">Coiled coil</keyword>
<dbReference type="EMBL" id="OU594944">
    <property type="protein sequence ID" value="CAG9287971.1"/>
    <property type="molecule type" value="Genomic_DNA"/>
</dbReference>
<accession>A0A8J9X605</accession>
<feature type="region of interest" description="Disordered" evidence="2">
    <location>
        <begin position="198"/>
        <end position="287"/>
    </location>
</feature>
<protein>
    <submittedName>
        <fullName evidence="3">Uncharacterized protein</fullName>
    </submittedName>
</protein>
<dbReference type="AlphaFoldDB" id="A0A8J9X605"/>
<organism evidence="3">
    <name type="scientific">Phaeodactylum tricornutum</name>
    <name type="common">Diatom</name>
    <dbReference type="NCBI Taxonomy" id="2850"/>
    <lineage>
        <taxon>Eukaryota</taxon>
        <taxon>Sar</taxon>
        <taxon>Stramenopiles</taxon>
        <taxon>Ochrophyta</taxon>
        <taxon>Bacillariophyta</taxon>
        <taxon>Bacillariophyceae</taxon>
        <taxon>Bacillariophycidae</taxon>
        <taxon>Naviculales</taxon>
        <taxon>Phaeodactylaceae</taxon>
        <taxon>Phaeodactylum</taxon>
    </lineage>
</organism>
<name>A0A8J9X605_PHATR</name>
<feature type="coiled-coil region" evidence="1">
    <location>
        <begin position="402"/>
        <end position="429"/>
    </location>
</feature>
<gene>
    <name evidence="3" type="ORF">PTTT1_LOCUS37134</name>
</gene>
<evidence type="ECO:0000256" key="1">
    <source>
        <dbReference type="SAM" id="Coils"/>
    </source>
</evidence>
<evidence type="ECO:0000313" key="3">
    <source>
        <dbReference type="EMBL" id="CAG9287971.1"/>
    </source>
</evidence>
<sequence length="455" mass="51502">MARKRARASLQQGTATILFRDHHSPHTDTAMESLPSQDSPKHPSGRRVRHCRICGVPQKGHACPYKDERRSYAVADADDRHHEPMFRAGSKVYNCQLCGVPKKGHVCPQRRETNSSEYVRSTAVGHTVNGNAKPSQKRRRLSLLEQLPFCDQASEKNGTTVAADILPRPARIYQCTRCHVPLKGHVCPYKHPSISFQSKPPASFARPAARQESTDWESDSDGNEEKLSLLHHLSSAPNDKLSDEASLSSSSSSEILGMPMSGKGSDDDESFSDRPSRTKTNSFRKSPARYANGKKVRLCFRCGVPRRGHTCPYASHNREKSLYRNEWTEAMAPGHVLYDQVCAYIDRQGHGLADHDRAFLIQWAGSVNSTLFEEDKLIWENIELVLERRRQSKATRKQQDTLIRMQSSIRHIQSTIKQLEERIAMQRHETNKRRSASRFLDALERIQGRNKTSTA</sequence>